<sequence length="278" mass="31030">MDIRSWLVGFLALTALAFPLQDGYCGPTFDRVTRANLLRVGVPYNLVPQGYLNPTGEWVGFEVDLATELAAHMNFKVEKVKVNETTWRSMLSRGQIDAALCRIVHRRALEGEFDFSVPYFFDSPQIMIIKGSFKTAASLKGQKIASVQGSLSEKAAMRLLRQLGDESAEKNVVSFPDRPGCFISLGREKIAGWLDSGMILLEYCSKSPGRFELISAGDNADEIAVALPQDDSAWRDLINFTIQEMAADGTLKKIYDKWFGPDTPQPFPSKRPIEIWPE</sequence>
<evidence type="ECO:0000256" key="3">
    <source>
        <dbReference type="ARBA" id="ARBA00022729"/>
    </source>
</evidence>
<proteinExistence type="inferred from homology"/>
<evidence type="ECO:0000313" key="7">
    <source>
        <dbReference type="Proteomes" id="UP000807825"/>
    </source>
</evidence>
<dbReference type="SUPFAM" id="SSF53850">
    <property type="entry name" value="Periplasmic binding protein-like II"/>
    <property type="match status" value="1"/>
</dbReference>
<dbReference type="SMART" id="SM00062">
    <property type="entry name" value="PBPb"/>
    <property type="match status" value="1"/>
</dbReference>
<comment type="caution">
    <text evidence="6">The sequence shown here is derived from an EMBL/GenBank/DDBJ whole genome shotgun (WGS) entry which is preliminary data.</text>
</comment>
<evidence type="ECO:0000256" key="2">
    <source>
        <dbReference type="ARBA" id="ARBA00022448"/>
    </source>
</evidence>
<dbReference type="PANTHER" id="PTHR30085:SF6">
    <property type="entry name" value="ABC TRANSPORTER GLUTAMINE-BINDING PROTEIN GLNH"/>
    <property type="match status" value="1"/>
</dbReference>
<keyword evidence="2" id="KW-0813">Transport</keyword>
<dbReference type="PANTHER" id="PTHR30085">
    <property type="entry name" value="AMINO ACID ABC TRANSPORTER PERMEASE"/>
    <property type="match status" value="1"/>
</dbReference>
<protein>
    <submittedName>
        <fullName evidence="6">Transporter substrate-binding domain-containing protein</fullName>
    </submittedName>
</protein>
<organism evidence="6 7">
    <name type="scientific">Desulfomonile tiedjei</name>
    <dbReference type="NCBI Taxonomy" id="2358"/>
    <lineage>
        <taxon>Bacteria</taxon>
        <taxon>Pseudomonadati</taxon>
        <taxon>Thermodesulfobacteriota</taxon>
        <taxon>Desulfomonilia</taxon>
        <taxon>Desulfomonilales</taxon>
        <taxon>Desulfomonilaceae</taxon>
        <taxon>Desulfomonile</taxon>
    </lineage>
</organism>
<dbReference type="InterPro" id="IPR051455">
    <property type="entry name" value="Bact_solute-bind_prot3"/>
</dbReference>
<comment type="similarity">
    <text evidence="1 4">Belongs to the bacterial solute-binding protein 3 family.</text>
</comment>
<dbReference type="GO" id="GO:0005576">
    <property type="term" value="C:extracellular region"/>
    <property type="evidence" value="ECO:0007669"/>
    <property type="project" value="TreeGrafter"/>
</dbReference>
<feature type="domain" description="Solute-binding protein family 3/N-terminal" evidence="5">
    <location>
        <begin position="37"/>
        <end position="262"/>
    </location>
</feature>
<gene>
    <name evidence="6" type="ORF">HY912_07100</name>
</gene>
<dbReference type="Pfam" id="PF00497">
    <property type="entry name" value="SBP_bac_3"/>
    <property type="match status" value="1"/>
</dbReference>
<dbReference type="AlphaFoldDB" id="A0A9D6V0F9"/>
<evidence type="ECO:0000313" key="6">
    <source>
        <dbReference type="EMBL" id="MBI5249244.1"/>
    </source>
</evidence>
<evidence type="ECO:0000259" key="5">
    <source>
        <dbReference type="SMART" id="SM00062"/>
    </source>
</evidence>
<dbReference type="GO" id="GO:0030288">
    <property type="term" value="C:outer membrane-bounded periplasmic space"/>
    <property type="evidence" value="ECO:0007669"/>
    <property type="project" value="TreeGrafter"/>
</dbReference>
<dbReference type="PROSITE" id="PS01039">
    <property type="entry name" value="SBP_BACTERIAL_3"/>
    <property type="match status" value="1"/>
</dbReference>
<dbReference type="GO" id="GO:0006865">
    <property type="term" value="P:amino acid transport"/>
    <property type="evidence" value="ECO:0007669"/>
    <property type="project" value="TreeGrafter"/>
</dbReference>
<keyword evidence="3" id="KW-0732">Signal</keyword>
<accession>A0A9D6V0F9</accession>
<dbReference type="Gene3D" id="3.40.190.10">
    <property type="entry name" value="Periplasmic binding protein-like II"/>
    <property type="match status" value="2"/>
</dbReference>
<dbReference type="EMBL" id="JACRDE010000196">
    <property type="protein sequence ID" value="MBI5249244.1"/>
    <property type="molecule type" value="Genomic_DNA"/>
</dbReference>
<dbReference type="InterPro" id="IPR001638">
    <property type="entry name" value="Solute-binding_3/MltF_N"/>
</dbReference>
<name>A0A9D6V0F9_9BACT</name>
<reference evidence="6" key="1">
    <citation type="submission" date="2020-07" db="EMBL/GenBank/DDBJ databases">
        <title>Huge and variable diversity of episymbiotic CPR bacteria and DPANN archaea in groundwater ecosystems.</title>
        <authorList>
            <person name="He C.Y."/>
            <person name="Keren R."/>
            <person name="Whittaker M."/>
            <person name="Farag I.F."/>
            <person name="Doudna J."/>
            <person name="Cate J.H.D."/>
            <person name="Banfield J.F."/>
        </authorList>
    </citation>
    <scope>NUCLEOTIDE SEQUENCE</scope>
    <source>
        <strain evidence="6">NC_groundwater_1664_Pr3_B-0.1um_52_9</strain>
    </source>
</reference>
<dbReference type="Proteomes" id="UP000807825">
    <property type="component" value="Unassembled WGS sequence"/>
</dbReference>
<evidence type="ECO:0000256" key="4">
    <source>
        <dbReference type="RuleBase" id="RU003744"/>
    </source>
</evidence>
<evidence type="ECO:0000256" key="1">
    <source>
        <dbReference type="ARBA" id="ARBA00010333"/>
    </source>
</evidence>
<dbReference type="InterPro" id="IPR018313">
    <property type="entry name" value="SBP_3_CS"/>
</dbReference>